<dbReference type="GO" id="GO:0016887">
    <property type="term" value="F:ATP hydrolysis activity"/>
    <property type="evidence" value="ECO:0007669"/>
    <property type="project" value="InterPro"/>
</dbReference>
<dbReference type="RefSeq" id="WP_121621920.1">
    <property type="nucleotide sequence ID" value="NZ_JACIIW010000003.1"/>
</dbReference>
<dbReference type="EMBL" id="RCTF01000002">
    <property type="protein sequence ID" value="RLP81068.1"/>
    <property type="molecule type" value="Genomic_DNA"/>
</dbReference>
<sequence>MDATSPDKIIVEGFQHFFETADGPVQATGLIDLKIPAAEFVTLVGPSGCGKTTLLKAIAGFITPTRGRIVCDGKTVTGPGRDRGVVFQELAILPWRTVRRNIGHGLEIAGVPKAERERTVARLVALTGLKGFEDRYPHELSGGMRQRVAVARTWAADPDIILMDEPFAAVDAMTRLTLQEELASLTFSTRKTVFFITHSVDEAVFLADRVLVMSKRPGRIKASIEVPRRKAGGRDWESFTTDPEMQAICEQVLRLVRDERMDGAARPGETPDPLKEAS</sequence>
<dbReference type="PROSITE" id="PS50893">
    <property type="entry name" value="ABC_TRANSPORTER_2"/>
    <property type="match status" value="1"/>
</dbReference>
<name>A0A3L7ANL9_9HYPH</name>
<dbReference type="GO" id="GO:0005524">
    <property type="term" value="F:ATP binding"/>
    <property type="evidence" value="ECO:0007669"/>
    <property type="project" value="UniProtKB-KW"/>
</dbReference>
<dbReference type="PANTHER" id="PTHR42788">
    <property type="entry name" value="TAURINE IMPORT ATP-BINDING PROTEIN-RELATED"/>
    <property type="match status" value="1"/>
</dbReference>
<evidence type="ECO:0000256" key="4">
    <source>
        <dbReference type="ARBA" id="ARBA00022840"/>
    </source>
</evidence>
<comment type="caution">
    <text evidence="7">The sequence shown here is derived from an EMBL/GenBank/DDBJ whole genome shotgun (WGS) entry which is preliminary data.</text>
</comment>
<protein>
    <submittedName>
        <fullName evidence="7">ABC transporter ATP-binding protein</fullName>
    </submittedName>
</protein>
<dbReference type="Proteomes" id="UP000269692">
    <property type="component" value="Unassembled WGS sequence"/>
</dbReference>
<evidence type="ECO:0000256" key="5">
    <source>
        <dbReference type="SAM" id="MobiDB-lite"/>
    </source>
</evidence>
<evidence type="ECO:0000313" key="7">
    <source>
        <dbReference type="EMBL" id="RLP81068.1"/>
    </source>
</evidence>
<evidence type="ECO:0000256" key="3">
    <source>
        <dbReference type="ARBA" id="ARBA00022741"/>
    </source>
</evidence>
<dbReference type="Pfam" id="PF00005">
    <property type="entry name" value="ABC_tran"/>
    <property type="match status" value="1"/>
</dbReference>
<proteinExistence type="inferred from homology"/>
<comment type="similarity">
    <text evidence="1">Belongs to the ABC transporter superfamily.</text>
</comment>
<evidence type="ECO:0000256" key="1">
    <source>
        <dbReference type="ARBA" id="ARBA00005417"/>
    </source>
</evidence>
<evidence type="ECO:0000313" key="8">
    <source>
        <dbReference type="Proteomes" id="UP000269692"/>
    </source>
</evidence>
<dbReference type="SUPFAM" id="SSF52540">
    <property type="entry name" value="P-loop containing nucleoside triphosphate hydrolases"/>
    <property type="match status" value="1"/>
</dbReference>
<dbReference type="InterPro" id="IPR003439">
    <property type="entry name" value="ABC_transporter-like_ATP-bd"/>
</dbReference>
<feature type="region of interest" description="Disordered" evidence="5">
    <location>
        <begin position="259"/>
        <end position="278"/>
    </location>
</feature>
<organism evidence="7 8">
    <name type="scientific">Xanthobacter tagetidis</name>
    <dbReference type="NCBI Taxonomy" id="60216"/>
    <lineage>
        <taxon>Bacteria</taxon>
        <taxon>Pseudomonadati</taxon>
        <taxon>Pseudomonadota</taxon>
        <taxon>Alphaproteobacteria</taxon>
        <taxon>Hyphomicrobiales</taxon>
        <taxon>Xanthobacteraceae</taxon>
        <taxon>Xanthobacter</taxon>
    </lineage>
</organism>
<keyword evidence="2" id="KW-0813">Transport</keyword>
<accession>A0A3L7ANL9</accession>
<feature type="domain" description="ABC transporter" evidence="6">
    <location>
        <begin position="12"/>
        <end position="240"/>
    </location>
</feature>
<dbReference type="AlphaFoldDB" id="A0A3L7ANL9"/>
<dbReference type="InterPro" id="IPR027417">
    <property type="entry name" value="P-loop_NTPase"/>
</dbReference>
<dbReference type="SMART" id="SM00382">
    <property type="entry name" value="AAA"/>
    <property type="match status" value="1"/>
</dbReference>
<dbReference type="CDD" id="cd03293">
    <property type="entry name" value="ABC_NrtD_SsuB_transporters"/>
    <property type="match status" value="1"/>
</dbReference>
<dbReference type="InterPro" id="IPR017871">
    <property type="entry name" value="ABC_transporter-like_CS"/>
</dbReference>
<evidence type="ECO:0000259" key="6">
    <source>
        <dbReference type="PROSITE" id="PS50893"/>
    </source>
</evidence>
<keyword evidence="3" id="KW-0547">Nucleotide-binding</keyword>
<dbReference type="InterPro" id="IPR003593">
    <property type="entry name" value="AAA+_ATPase"/>
</dbReference>
<dbReference type="Gene3D" id="3.40.50.300">
    <property type="entry name" value="P-loop containing nucleotide triphosphate hydrolases"/>
    <property type="match status" value="1"/>
</dbReference>
<gene>
    <name evidence="7" type="ORF">D9R14_03475</name>
</gene>
<dbReference type="OrthoDB" id="9807242at2"/>
<reference evidence="7 8" key="1">
    <citation type="submission" date="2018-10" db="EMBL/GenBank/DDBJ databases">
        <title>Xanthobacter tagetidis genome sequencing and assembly.</title>
        <authorList>
            <person name="Maclea K.S."/>
            <person name="Goen A.E."/>
            <person name="Fatima S.A."/>
        </authorList>
    </citation>
    <scope>NUCLEOTIDE SEQUENCE [LARGE SCALE GENOMIC DNA]</scope>
    <source>
        <strain evidence="7 8">ATCC 700314</strain>
    </source>
</reference>
<dbReference type="InterPro" id="IPR050166">
    <property type="entry name" value="ABC_transporter_ATP-bind"/>
</dbReference>
<evidence type="ECO:0000256" key="2">
    <source>
        <dbReference type="ARBA" id="ARBA00022448"/>
    </source>
</evidence>
<keyword evidence="8" id="KW-1185">Reference proteome</keyword>
<dbReference type="PANTHER" id="PTHR42788:SF13">
    <property type="entry name" value="ALIPHATIC SULFONATES IMPORT ATP-BINDING PROTEIN SSUB"/>
    <property type="match status" value="1"/>
</dbReference>
<keyword evidence="4 7" id="KW-0067">ATP-binding</keyword>
<dbReference type="PROSITE" id="PS00211">
    <property type="entry name" value="ABC_TRANSPORTER_1"/>
    <property type="match status" value="1"/>
</dbReference>